<protein>
    <recommendedName>
        <fullName evidence="1">DUF7730 domain-containing protein</fullName>
    </recommendedName>
</protein>
<organism evidence="2 3">
    <name type="scientific">Verticillium longisporum</name>
    <name type="common">Verticillium dahliae var. longisporum</name>
    <dbReference type="NCBI Taxonomy" id="100787"/>
    <lineage>
        <taxon>Eukaryota</taxon>
        <taxon>Fungi</taxon>
        <taxon>Dikarya</taxon>
        <taxon>Ascomycota</taxon>
        <taxon>Pezizomycotina</taxon>
        <taxon>Sordariomycetes</taxon>
        <taxon>Hypocreomycetidae</taxon>
        <taxon>Glomerellales</taxon>
        <taxon>Plectosphaerellaceae</taxon>
        <taxon>Verticillium</taxon>
    </lineage>
</organism>
<gene>
    <name evidence="2" type="ORF">BN1723_015258</name>
</gene>
<dbReference type="AlphaFoldDB" id="A0A0G4MU96"/>
<evidence type="ECO:0000313" key="3">
    <source>
        <dbReference type="Proteomes" id="UP000045706"/>
    </source>
</evidence>
<reference evidence="3" key="1">
    <citation type="submission" date="2015-05" db="EMBL/GenBank/DDBJ databases">
        <authorList>
            <person name="Fogelqvist Johan"/>
        </authorList>
    </citation>
    <scope>NUCLEOTIDE SEQUENCE [LARGE SCALE GENOMIC DNA]</scope>
</reference>
<sequence length="403" mass="45674">MKLTFGGRGENSSLKIDAQWPGKASAPFLIFPQASKHPIFNRITTWNQMGFAYLRSHLMARKGTGSPARYPDHHAIASKMRPQPKAATLMQLPLEIRIAILEELWKDAGFAQHVIHRKGRYVRAKCLTDHAAPDELMEECAKRRTSRFEDKELWQRMQSSWGNHWRCEEEYGREATSSVALGDGECWSNPFLAILLVCKQLYIEGRTSIFSFVNFVIHDINTLHSLAAVGAPPLLSSIRTLSLSIRLPIRRESKMKMSSEAHATLRRWRECCASLNQAAERKTLVSVDLWLDTSEPTWRGVLSTVPDGPASPFTFGEHLARVLTVDLPVNPEKPAVWGRVVEIEPRFTVRPRGWPGFRVGDTTESSAHTIIRLWDSAEPGVEQPEPVYSVGFSHRRPWYLRGS</sequence>
<dbReference type="Proteomes" id="UP000045706">
    <property type="component" value="Unassembled WGS sequence"/>
</dbReference>
<dbReference type="InterPro" id="IPR056632">
    <property type="entry name" value="DUF7730"/>
</dbReference>
<dbReference type="EMBL" id="CVQI01030779">
    <property type="protein sequence ID" value="CRK37866.1"/>
    <property type="molecule type" value="Genomic_DNA"/>
</dbReference>
<evidence type="ECO:0000259" key="1">
    <source>
        <dbReference type="Pfam" id="PF24864"/>
    </source>
</evidence>
<feature type="domain" description="DUF7730" evidence="1">
    <location>
        <begin position="83"/>
        <end position="284"/>
    </location>
</feature>
<accession>A0A0G4MU96</accession>
<name>A0A0G4MU96_VERLO</name>
<evidence type="ECO:0000313" key="2">
    <source>
        <dbReference type="EMBL" id="CRK37866.1"/>
    </source>
</evidence>
<dbReference type="Pfam" id="PF24864">
    <property type="entry name" value="DUF7730"/>
    <property type="match status" value="1"/>
</dbReference>
<proteinExistence type="predicted"/>